<feature type="domain" description="Aminotransferase class V" evidence="9">
    <location>
        <begin position="4"/>
        <end position="364"/>
    </location>
</feature>
<dbReference type="Gene3D" id="3.90.1150.10">
    <property type="entry name" value="Aspartate Aminotransferase, domain 1"/>
    <property type="match status" value="1"/>
</dbReference>
<comment type="catalytic activity">
    <reaction evidence="8">
        <text>(sulfur carrier)-H + L-cysteine = (sulfur carrier)-SH + L-alanine</text>
        <dbReference type="Rhea" id="RHEA:43892"/>
        <dbReference type="Rhea" id="RHEA-COMP:14737"/>
        <dbReference type="Rhea" id="RHEA-COMP:14739"/>
        <dbReference type="ChEBI" id="CHEBI:29917"/>
        <dbReference type="ChEBI" id="CHEBI:35235"/>
        <dbReference type="ChEBI" id="CHEBI:57972"/>
        <dbReference type="ChEBI" id="CHEBI:64428"/>
        <dbReference type="EC" id="2.8.1.7"/>
    </reaction>
</comment>
<dbReference type="Proteomes" id="UP001165089">
    <property type="component" value="Unassembled WGS sequence"/>
</dbReference>
<name>A0ABQ5Q350_9BACT</name>
<dbReference type="PANTHER" id="PTHR11601">
    <property type="entry name" value="CYSTEINE DESULFURYLASE FAMILY MEMBER"/>
    <property type="match status" value="1"/>
</dbReference>
<comment type="cofactor">
    <cofactor evidence="1">
        <name>pyridoxal 5'-phosphate</name>
        <dbReference type="ChEBI" id="CHEBI:597326"/>
    </cofactor>
</comment>
<dbReference type="InterPro" id="IPR000192">
    <property type="entry name" value="Aminotrans_V_dom"/>
</dbReference>
<dbReference type="RefSeq" id="WP_285722877.1">
    <property type="nucleotide sequence ID" value="NZ_BSDD01000001.1"/>
</dbReference>
<dbReference type="PIRSF" id="PIRSF005572">
    <property type="entry name" value="NifS"/>
    <property type="match status" value="1"/>
</dbReference>
<accession>A0ABQ5Q350</accession>
<evidence type="ECO:0000313" key="10">
    <source>
        <dbReference type="EMBL" id="GLH69098.1"/>
    </source>
</evidence>
<dbReference type="Gene3D" id="3.40.640.10">
    <property type="entry name" value="Type I PLP-dependent aspartate aminotransferase-like (Major domain)"/>
    <property type="match status" value="1"/>
</dbReference>
<keyword evidence="3" id="KW-0808">Transferase</keyword>
<evidence type="ECO:0000256" key="8">
    <source>
        <dbReference type="ARBA" id="ARBA00050776"/>
    </source>
</evidence>
<dbReference type="Pfam" id="PF00266">
    <property type="entry name" value="Aminotran_5"/>
    <property type="match status" value="1"/>
</dbReference>
<evidence type="ECO:0000313" key="11">
    <source>
        <dbReference type="Proteomes" id="UP001165089"/>
    </source>
</evidence>
<evidence type="ECO:0000259" key="9">
    <source>
        <dbReference type="Pfam" id="PF00266"/>
    </source>
</evidence>
<dbReference type="InterPro" id="IPR015421">
    <property type="entry name" value="PyrdxlP-dep_Trfase_major"/>
</dbReference>
<evidence type="ECO:0000256" key="3">
    <source>
        <dbReference type="ARBA" id="ARBA00022679"/>
    </source>
</evidence>
<evidence type="ECO:0000256" key="7">
    <source>
        <dbReference type="ARBA" id="ARBA00023014"/>
    </source>
</evidence>
<dbReference type="InterPro" id="IPR016454">
    <property type="entry name" value="Cysteine_dSase"/>
</dbReference>
<dbReference type="PANTHER" id="PTHR11601:SF34">
    <property type="entry name" value="CYSTEINE DESULFURASE"/>
    <property type="match status" value="1"/>
</dbReference>
<dbReference type="InterPro" id="IPR015422">
    <property type="entry name" value="PyrdxlP-dep_Trfase_small"/>
</dbReference>
<keyword evidence="6" id="KW-0408">Iron</keyword>
<evidence type="ECO:0000256" key="6">
    <source>
        <dbReference type="ARBA" id="ARBA00023004"/>
    </source>
</evidence>
<dbReference type="SUPFAM" id="SSF53383">
    <property type="entry name" value="PLP-dependent transferases"/>
    <property type="match status" value="1"/>
</dbReference>
<evidence type="ECO:0000256" key="1">
    <source>
        <dbReference type="ARBA" id="ARBA00001933"/>
    </source>
</evidence>
<gene>
    <name evidence="10" type="primary">nifS-1</name>
    <name evidence="10" type="ORF">GETHPA_06310</name>
</gene>
<evidence type="ECO:0000256" key="2">
    <source>
        <dbReference type="ARBA" id="ARBA00006490"/>
    </source>
</evidence>
<comment type="caution">
    <text evidence="10">The sequence shown here is derived from an EMBL/GenBank/DDBJ whole genome shotgun (WGS) entry which is preliminary data.</text>
</comment>
<keyword evidence="4" id="KW-0479">Metal-binding</keyword>
<protein>
    <submittedName>
        <fullName evidence="10">Cysteine desulfurase NifS</fullName>
    </submittedName>
</protein>
<evidence type="ECO:0000256" key="5">
    <source>
        <dbReference type="ARBA" id="ARBA00022898"/>
    </source>
</evidence>
<dbReference type="Gene3D" id="1.10.260.50">
    <property type="match status" value="1"/>
</dbReference>
<sequence>MDLIYLDHNATTALDPEAFEAMRPWFTERFGNASSAYALGHLSDGAVVAAREQVASLVGCTPAEIVFTSGGTESLNHAVRGAWEAFPAKRHLVATAVEHPAVRALVAWWRAMGGEATDVGVDGEGRLDLAALEGAVRPDTALVAVMAANNESGVIFPVAEAGRIARAKGALFLVDATQAMGKVPVDAAAWGADLLSLSGHKFHGPKGTGLLMIRRGVRLKPFMLGGSQERGRRGGTENVPGLVGLGKAAELALARLPETERMRALRDRFEAELAARIPDLRVHGAGTERLPNTSLVGFAGVEGEAVQLKLAEQGVCVSTGSACSTGMREPSHVLRAMQVPDAYAQGTVRFSLGRGTSDAQIDRVLELLPGIVAALRASGLSIVK</sequence>
<keyword evidence="5" id="KW-0663">Pyridoxal phosphate</keyword>
<proteinExistence type="inferred from homology"/>
<comment type="similarity">
    <text evidence="2">Belongs to the class-V pyridoxal-phosphate-dependent aminotransferase family. NifS/IscS subfamily.</text>
</comment>
<organism evidence="10 11">
    <name type="scientific">Geothrix rubra</name>
    <dbReference type="NCBI Taxonomy" id="2927977"/>
    <lineage>
        <taxon>Bacteria</taxon>
        <taxon>Pseudomonadati</taxon>
        <taxon>Acidobacteriota</taxon>
        <taxon>Holophagae</taxon>
        <taxon>Holophagales</taxon>
        <taxon>Holophagaceae</taxon>
        <taxon>Geothrix</taxon>
    </lineage>
</organism>
<keyword evidence="11" id="KW-1185">Reference proteome</keyword>
<dbReference type="InterPro" id="IPR015424">
    <property type="entry name" value="PyrdxlP-dep_Trfase"/>
</dbReference>
<dbReference type="EMBL" id="BSDD01000001">
    <property type="protein sequence ID" value="GLH69098.1"/>
    <property type="molecule type" value="Genomic_DNA"/>
</dbReference>
<evidence type="ECO:0000256" key="4">
    <source>
        <dbReference type="ARBA" id="ARBA00022723"/>
    </source>
</evidence>
<keyword evidence="7" id="KW-0411">Iron-sulfur</keyword>
<reference evidence="10 11" key="1">
    <citation type="journal article" date="2023" name="Antonie Van Leeuwenhoek">
        <title>Mesoterricola silvestris gen. nov., sp. nov., Mesoterricola sediminis sp. nov., Geothrix oryzae sp. nov., Geothrix edaphica sp. nov., Geothrix rubra sp. nov., and Geothrix limicola sp. nov., six novel members of Acidobacteriota isolated from soils.</title>
        <authorList>
            <person name="Itoh H."/>
            <person name="Sugisawa Y."/>
            <person name="Mise K."/>
            <person name="Xu Z."/>
            <person name="Kuniyasu M."/>
            <person name="Ushijima N."/>
            <person name="Kawano K."/>
            <person name="Kobayashi E."/>
            <person name="Shiratori Y."/>
            <person name="Masuda Y."/>
            <person name="Senoo K."/>
        </authorList>
    </citation>
    <scope>NUCLEOTIDE SEQUENCE [LARGE SCALE GENOMIC DNA]</scope>
    <source>
        <strain evidence="10 11">Red803</strain>
    </source>
</reference>